<protein>
    <submittedName>
        <fullName evidence="1">Retrovirus-related Pol polyprotein from transposon TNT 1-94</fullName>
    </submittedName>
</protein>
<dbReference type="EMBL" id="CM051401">
    <property type="protein sequence ID" value="KAJ4712643.1"/>
    <property type="molecule type" value="Genomic_DNA"/>
</dbReference>
<keyword evidence="2" id="KW-1185">Reference proteome</keyword>
<comment type="caution">
    <text evidence="1">The sequence shown here is derived from an EMBL/GenBank/DDBJ whole genome shotgun (WGS) entry which is preliminary data.</text>
</comment>
<dbReference type="Proteomes" id="UP001164539">
    <property type="component" value="Chromosome 8"/>
</dbReference>
<name>A0ACC1XP05_MELAZ</name>
<evidence type="ECO:0000313" key="2">
    <source>
        <dbReference type="Proteomes" id="UP001164539"/>
    </source>
</evidence>
<sequence>MPNATYTLWKRQDKLLFLAILELLDPLSIPQVSSAKTSAQAWSKLASLYANRSCTFILGLKESLMKLSRGTDSVANYLRSIKGIADDLALGGAPLDNLNLVIHALNDIGPDFIED</sequence>
<accession>A0ACC1XP05</accession>
<proteinExistence type="predicted"/>
<organism evidence="1 2">
    <name type="scientific">Melia azedarach</name>
    <name type="common">Chinaberry tree</name>
    <dbReference type="NCBI Taxonomy" id="155640"/>
    <lineage>
        <taxon>Eukaryota</taxon>
        <taxon>Viridiplantae</taxon>
        <taxon>Streptophyta</taxon>
        <taxon>Embryophyta</taxon>
        <taxon>Tracheophyta</taxon>
        <taxon>Spermatophyta</taxon>
        <taxon>Magnoliopsida</taxon>
        <taxon>eudicotyledons</taxon>
        <taxon>Gunneridae</taxon>
        <taxon>Pentapetalae</taxon>
        <taxon>rosids</taxon>
        <taxon>malvids</taxon>
        <taxon>Sapindales</taxon>
        <taxon>Meliaceae</taxon>
        <taxon>Melia</taxon>
    </lineage>
</organism>
<evidence type="ECO:0000313" key="1">
    <source>
        <dbReference type="EMBL" id="KAJ4712643.1"/>
    </source>
</evidence>
<reference evidence="1 2" key="1">
    <citation type="journal article" date="2023" name="Science">
        <title>Complex scaffold remodeling in plant triterpene biosynthesis.</title>
        <authorList>
            <person name="De La Pena R."/>
            <person name="Hodgson H."/>
            <person name="Liu J.C."/>
            <person name="Stephenson M.J."/>
            <person name="Martin A.C."/>
            <person name="Owen C."/>
            <person name="Harkess A."/>
            <person name="Leebens-Mack J."/>
            <person name="Jimenez L.E."/>
            <person name="Osbourn A."/>
            <person name="Sattely E.S."/>
        </authorList>
    </citation>
    <scope>NUCLEOTIDE SEQUENCE [LARGE SCALE GENOMIC DNA]</scope>
    <source>
        <strain evidence="2">cv. JPN11</strain>
        <tissue evidence="1">Leaf</tissue>
    </source>
</reference>
<gene>
    <name evidence="1" type="ORF">OWV82_014847</name>
</gene>